<evidence type="ECO:0000313" key="2">
    <source>
        <dbReference type="EMBL" id="EDM51483.1"/>
    </source>
</evidence>
<dbReference type="AlphaFoldDB" id="A5Z6Q8"/>
<dbReference type="STRING" id="411463.EUBVEN_01391"/>
<dbReference type="eggNOG" id="ENOG50330GP">
    <property type="taxonomic scope" value="Bacteria"/>
</dbReference>
<reference evidence="2 3" key="1">
    <citation type="submission" date="2007-03" db="EMBL/GenBank/DDBJ databases">
        <authorList>
            <person name="Fulton L."/>
            <person name="Clifton S."/>
            <person name="Fulton B."/>
            <person name="Xu J."/>
            <person name="Minx P."/>
            <person name="Pepin K.H."/>
            <person name="Johnson M."/>
            <person name="Thiruvilangam P."/>
            <person name="Bhonagiri V."/>
            <person name="Nash W.E."/>
            <person name="Mardis E.R."/>
            <person name="Wilson R.K."/>
        </authorList>
    </citation>
    <scope>NUCLEOTIDE SEQUENCE [LARGE SCALE GENOMIC DNA]</scope>
    <source>
        <strain evidence="2 3">ATCC 27560</strain>
    </source>
</reference>
<dbReference type="Gene3D" id="2.60.40.10">
    <property type="entry name" value="Immunoglobulins"/>
    <property type="match status" value="2"/>
</dbReference>
<dbReference type="RefSeq" id="WP_005362944.1">
    <property type="nucleotide sequence ID" value="NZ_DS264284.1"/>
</dbReference>
<dbReference type="HOGENOM" id="CLU_643707_0_0_9"/>
<sequence>MKISKKISVITLAALFSLLFAMTAFGATGKVTGLKQEKASTTTVSIAWDNYLGTNVKYIIETSYDNQTFTRTDSSYSASDLLYVKALKPVYVRVKAVSTTNENTVYAISDSIQVASVPADVKDLRQTTATTSSITISWTASEGATSYEIVRFVNNNEYVVGSTTSTTYTVDGFNNKLQNDTCVGVRPVRTVNGFSAKTTGFYNTEYLSPYKINLVPEKVQGLAITNYYNSLKEVTFGFTQPEYHDGYVYELYTYKNKKVSSGNITSTSYNLLKNIKNQFYKLRVRAYVTIDNKNYYGAWSDYTVFALQPKVGLKKSGKKLKITWKKVSGAKNYTVYMSTSKTGGYKKLTTTKKRAYTAKKFKKKKLNKKKTYYVYVVANRKEGKKTYKSKAVNCYYLY</sequence>
<evidence type="ECO:0000313" key="3">
    <source>
        <dbReference type="Proteomes" id="UP000006000"/>
    </source>
</evidence>
<comment type="caution">
    <text evidence="2">The sequence shown here is derived from an EMBL/GenBank/DDBJ whole genome shotgun (WGS) entry which is preliminary data.</text>
</comment>
<evidence type="ECO:0000256" key="1">
    <source>
        <dbReference type="SAM" id="SignalP"/>
    </source>
</evidence>
<dbReference type="OrthoDB" id="1816440at2"/>
<keyword evidence="1" id="KW-0732">Signal</keyword>
<dbReference type="SUPFAM" id="SSF49265">
    <property type="entry name" value="Fibronectin type III"/>
    <property type="match status" value="2"/>
</dbReference>
<organism evidence="2 3">
    <name type="scientific">Eubacterium ventriosum ATCC 27560</name>
    <dbReference type="NCBI Taxonomy" id="411463"/>
    <lineage>
        <taxon>Bacteria</taxon>
        <taxon>Bacillati</taxon>
        <taxon>Bacillota</taxon>
        <taxon>Clostridia</taxon>
        <taxon>Eubacteriales</taxon>
        <taxon>Eubacteriaceae</taxon>
        <taxon>Eubacterium</taxon>
    </lineage>
</organism>
<accession>A5Z6Q8</accession>
<proteinExistence type="predicted"/>
<gene>
    <name evidence="2" type="ORF">EUBVEN_01391</name>
</gene>
<dbReference type="InterPro" id="IPR036116">
    <property type="entry name" value="FN3_sf"/>
</dbReference>
<name>A5Z6Q8_9FIRM</name>
<feature type="signal peptide" evidence="1">
    <location>
        <begin position="1"/>
        <end position="26"/>
    </location>
</feature>
<protein>
    <submittedName>
        <fullName evidence="2">Fibronectin type III domain protein</fullName>
    </submittedName>
</protein>
<reference evidence="2 3" key="2">
    <citation type="submission" date="2007-04" db="EMBL/GenBank/DDBJ databases">
        <title>Draft genome sequence of Eubacterium ventriosum (ATCC 27560).</title>
        <authorList>
            <person name="Sudarsanam P."/>
            <person name="Ley R."/>
            <person name="Guruge J."/>
            <person name="Turnbaugh P.J."/>
            <person name="Mahowald M."/>
            <person name="Liep D."/>
            <person name="Gordon J."/>
        </authorList>
    </citation>
    <scope>NUCLEOTIDE SEQUENCE [LARGE SCALE GENOMIC DNA]</scope>
    <source>
        <strain evidence="2 3">ATCC 27560</strain>
    </source>
</reference>
<dbReference type="Proteomes" id="UP000006000">
    <property type="component" value="Unassembled WGS sequence"/>
</dbReference>
<dbReference type="InterPro" id="IPR013783">
    <property type="entry name" value="Ig-like_fold"/>
</dbReference>
<feature type="chain" id="PRO_5002688994" evidence="1">
    <location>
        <begin position="27"/>
        <end position="398"/>
    </location>
</feature>
<dbReference type="EMBL" id="AAVL02000033">
    <property type="protein sequence ID" value="EDM51483.1"/>
    <property type="molecule type" value="Genomic_DNA"/>
</dbReference>